<dbReference type="InterPro" id="IPR017853">
    <property type="entry name" value="GH"/>
</dbReference>
<dbReference type="PANTHER" id="PTHR10353:SF175">
    <property type="entry name" value="BETA-GLUCOSIDASE 18-LIKE ISOFORM X1"/>
    <property type="match status" value="1"/>
</dbReference>
<evidence type="ECO:0000256" key="1">
    <source>
        <dbReference type="ARBA" id="ARBA00010838"/>
    </source>
</evidence>
<dbReference type="Pfam" id="PF00232">
    <property type="entry name" value="Glyco_hydro_1"/>
    <property type="match status" value="1"/>
</dbReference>
<organism evidence="3 4">
    <name type="scientific">Quercus rubra</name>
    <name type="common">Northern red oak</name>
    <name type="synonym">Quercus borealis</name>
    <dbReference type="NCBI Taxonomy" id="3512"/>
    <lineage>
        <taxon>Eukaryota</taxon>
        <taxon>Viridiplantae</taxon>
        <taxon>Streptophyta</taxon>
        <taxon>Embryophyta</taxon>
        <taxon>Tracheophyta</taxon>
        <taxon>Spermatophyta</taxon>
        <taxon>Magnoliopsida</taxon>
        <taxon>eudicotyledons</taxon>
        <taxon>Gunneridae</taxon>
        <taxon>Pentapetalae</taxon>
        <taxon>rosids</taxon>
        <taxon>fabids</taxon>
        <taxon>Fagales</taxon>
        <taxon>Fagaceae</taxon>
        <taxon>Quercus</taxon>
    </lineage>
</organism>
<evidence type="ECO:0000313" key="3">
    <source>
        <dbReference type="EMBL" id="KAK4576617.1"/>
    </source>
</evidence>
<comment type="caution">
    <text evidence="3">The sequence shown here is derived from an EMBL/GenBank/DDBJ whole genome shotgun (WGS) entry which is preliminary data.</text>
</comment>
<sequence length="71" mass="8696">MDNFEWVHGYKKRFGLYYVDRQTLNRTPKLSARWFTSFLTNNSHSNKDEFWRDSFRNKDMLKRSGDKKADI</sequence>
<dbReference type="Gene3D" id="3.20.20.80">
    <property type="entry name" value="Glycosidases"/>
    <property type="match status" value="1"/>
</dbReference>
<dbReference type="GO" id="GO:0005975">
    <property type="term" value="P:carbohydrate metabolic process"/>
    <property type="evidence" value="ECO:0007669"/>
    <property type="project" value="InterPro"/>
</dbReference>
<gene>
    <name evidence="3" type="ORF">RGQ29_027245</name>
</gene>
<comment type="similarity">
    <text evidence="1 2">Belongs to the glycosyl hydrolase 1 family.</text>
</comment>
<dbReference type="PANTHER" id="PTHR10353">
    <property type="entry name" value="GLYCOSYL HYDROLASE"/>
    <property type="match status" value="1"/>
</dbReference>
<evidence type="ECO:0000256" key="2">
    <source>
        <dbReference type="RuleBase" id="RU003690"/>
    </source>
</evidence>
<evidence type="ECO:0000313" key="4">
    <source>
        <dbReference type="Proteomes" id="UP001324115"/>
    </source>
</evidence>
<keyword evidence="4" id="KW-1185">Reference proteome</keyword>
<protein>
    <recommendedName>
        <fullName evidence="5">Beta-glucosidase</fullName>
    </recommendedName>
</protein>
<name>A0AAN7ENM3_QUERU</name>
<proteinExistence type="inferred from homology"/>
<reference evidence="3 4" key="1">
    <citation type="journal article" date="2023" name="G3 (Bethesda)">
        <title>A haplotype-resolved chromosome-scale genome for Quercus rubra L. provides insights into the genetics of adaptive traits for red oak species.</title>
        <authorList>
            <person name="Kapoor B."/>
            <person name="Jenkins J."/>
            <person name="Schmutz J."/>
            <person name="Zhebentyayeva T."/>
            <person name="Kuelheim C."/>
            <person name="Coggeshall M."/>
            <person name="Heim C."/>
            <person name="Lasky J.R."/>
            <person name="Leites L."/>
            <person name="Islam-Faridi N."/>
            <person name="Romero-Severson J."/>
            <person name="DeLeo V.L."/>
            <person name="Lucas S.M."/>
            <person name="Lazic D."/>
            <person name="Gailing O."/>
            <person name="Carlson J."/>
            <person name="Staton M."/>
        </authorList>
    </citation>
    <scope>NUCLEOTIDE SEQUENCE [LARGE SCALE GENOMIC DNA]</scope>
    <source>
        <strain evidence="3">Pseudo-F2</strain>
    </source>
</reference>
<dbReference type="SUPFAM" id="SSF51445">
    <property type="entry name" value="(Trans)glycosidases"/>
    <property type="match status" value="1"/>
</dbReference>
<evidence type="ECO:0008006" key="5">
    <source>
        <dbReference type="Google" id="ProtNLM"/>
    </source>
</evidence>
<dbReference type="InterPro" id="IPR001360">
    <property type="entry name" value="Glyco_hydro_1"/>
</dbReference>
<dbReference type="Proteomes" id="UP001324115">
    <property type="component" value="Unassembled WGS sequence"/>
</dbReference>
<dbReference type="GO" id="GO:0008422">
    <property type="term" value="F:beta-glucosidase activity"/>
    <property type="evidence" value="ECO:0007669"/>
    <property type="project" value="TreeGrafter"/>
</dbReference>
<dbReference type="AlphaFoldDB" id="A0AAN7ENM3"/>
<accession>A0AAN7ENM3</accession>
<dbReference type="EMBL" id="JAXUIC010000008">
    <property type="protein sequence ID" value="KAK4576617.1"/>
    <property type="molecule type" value="Genomic_DNA"/>
</dbReference>